<organism evidence="2">
    <name type="scientific">Oryza glumipatula</name>
    <dbReference type="NCBI Taxonomy" id="40148"/>
    <lineage>
        <taxon>Eukaryota</taxon>
        <taxon>Viridiplantae</taxon>
        <taxon>Streptophyta</taxon>
        <taxon>Embryophyta</taxon>
        <taxon>Tracheophyta</taxon>
        <taxon>Spermatophyta</taxon>
        <taxon>Magnoliopsida</taxon>
        <taxon>Liliopsida</taxon>
        <taxon>Poales</taxon>
        <taxon>Poaceae</taxon>
        <taxon>BOP clade</taxon>
        <taxon>Oryzoideae</taxon>
        <taxon>Oryzeae</taxon>
        <taxon>Oryzinae</taxon>
        <taxon>Oryza</taxon>
    </lineage>
</organism>
<evidence type="ECO:0000313" key="3">
    <source>
        <dbReference type="Proteomes" id="UP000026961"/>
    </source>
</evidence>
<proteinExistence type="predicted"/>
<dbReference type="Gramene" id="OGLUM12G02590.4">
    <property type="protein sequence ID" value="OGLUM12G02590.4"/>
    <property type="gene ID" value="OGLUM12G02590"/>
</dbReference>
<reference evidence="2" key="2">
    <citation type="submission" date="2018-05" db="EMBL/GenBank/DDBJ databases">
        <title>OgluRS3 (Oryza glumaepatula Reference Sequence Version 3).</title>
        <authorList>
            <person name="Zhang J."/>
            <person name="Kudrna D."/>
            <person name="Lee S."/>
            <person name="Talag J."/>
            <person name="Welchert J."/>
            <person name="Wing R.A."/>
        </authorList>
    </citation>
    <scope>NUCLEOTIDE SEQUENCE [LARGE SCALE GENOMIC DNA]</scope>
</reference>
<accession>A0A0E0BNK3</accession>
<dbReference type="EnsemblPlants" id="OGLUM12G02590.4">
    <property type="protein sequence ID" value="OGLUM12G02590.4"/>
    <property type="gene ID" value="OGLUM12G02590"/>
</dbReference>
<evidence type="ECO:0000256" key="1">
    <source>
        <dbReference type="SAM" id="MobiDB-lite"/>
    </source>
</evidence>
<feature type="compositionally biased region" description="Gly residues" evidence="1">
    <location>
        <begin position="1"/>
        <end position="11"/>
    </location>
</feature>
<dbReference type="HOGENOM" id="CLU_2201062_0_0_1"/>
<protein>
    <submittedName>
        <fullName evidence="2">Uncharacterized protein</fullName>
    </submittedName>
</protein>
<keyword evidence="3" id="KW-1185">Reference proteome</keyword>
<feature type="compositionally biased region" description="Basic and acidic residues" evidence="1">
    <location>
        <begin position="86"/>
        <end position="95"/>
    </location>
</feature>
<feature type="compositionally biased region" description="Low complexity" evidence="1">
    <location>
        <begin position="38"/>
        <end position="62"/>
    </location>
</feature>
<feature type="region of interest" description="Disordered" evidence="1">
    <location>
        <begin position="1"/>
        <end position="95"/>
    </location>
</feature>
<evidence type="ECO:0000313" key="2">
    <source>
        <dbReference type="EnsemblPlants" id="OGLUM12G02590.4"/>
    </source>
</evidence>
<dbReference type="AlphaFoldDB" id="A0A0E0BNK3"/>
<feature type="compositionally biased region" description="Basic and acidic residues" evidence="1">
    <location>
        <begin position="66"/>
        <end position="77"/>
    </location>
</feature>
<sequence>MGQCCTGGGKAVAGDEAEPGTSKAAPPSRGTSSKNGSAKQQPCSPAAKAAAAASSSKKPAGPIGEVLERPMEEHSREAFPQTAGAHARDKKQSTDARIELWGKGLARV</sequence>
<name>A0A0E0BNK3_9ORYZ</name>
<dbReference type="Proteomes" id="UP000026961">
    <property type="component" value="Chromosome 12"/>
</dbReference>
<reference evidence="2" key="1">
    <citation type="submission" date="2015-04" db="UniProtKB">
        <authorList>
            <consortium name="EnsemblPlants"/>
        </authorList>
    </citation>
    <scope>IDENTIFICATION</scope>
</reference>